<evidence type="ECO:0000313" key="2">
    <source>
        <dbReference type="EMBL" id="KAJ3481686.1"/>
    </source>
</evidence>
<evidence type="ECO:0000256" key="1">
    <source>
        <dbReference type="SAM" id="MobiDB-lite"/>
    </source>
</evidence>
<keyword evidence="3" id="KW-1185">Reference proteome</keyword>
<protein>
    <submittedName>
        <fullName evidence="2">Uncharacterized protein</fullName>
    </submittedName>
</protein>
<sequence length="231" mass="25793">MHKKSRTRYEILCELEVISMLTLSPRRRTAAVTGRRRHGLSTTGYPSLRGTVGEKEREKKLRADALVHVVDPQTVVCRMCERVLVLSYKSCWDPEHWTKHKGRCSKRTSPEKIEQLLAEGPAVMPNAQNSKKNDTHSSAENVVISTIDTRSKLIKVADGSSKKSHLPRPAAKAEDESIHSKPLTSLEGLSNLIAGLRYTADPYSLLSPAAAPQIITQFETSYVRWSSFEAL</sequence>
<accession>A0AAD5YH51</accession>
<evidence type="ECO:0000313" key="3">
    <source>
        <dbReference type="Proteomes" id="UP001212997"/>
    </source>
</evidence>
<feature type="region of interest" description="Disordered" evidence="1">
    <location>
        <begin position="32"/>
        <end position="53"/>
    </location>
</feature>
<feature type="region of interest" description="Disordered" evidence="1">
    <location>
        <begin position="158"/>
        <end position="179"/>
    </location>
</feature>
<gene>
    <name evidence="2" type="ORF">NLI96_g7493</name>
</gene>
<proteinExistence type="predicted"/>
<organism evidence="2 3">
    <name type="scientific">Meripilus lineatus</name>
    <dbReference type="NCBI Taxonomy" id="2056292"/>
    <lineage>
        <taxon>Eukaryota</taxon>
        <taxon>Fungi</taxon>
        <taxon>Dikarya</taxon>
        <taxon>Basidiomycota</taxon>
        <taxon>Agaricomycotina</taxon>
        <taxon>Agaricomycetes</taxon>
        <taxon>Polyporales</taxon>
        <taxon>Meripilaceae</taxon>
        <taxon>Meripilus</taxon>
    </lineage>
</organism>
<reference evidence="2" key="1">
    <citation type="submission" date="2022-07" db="EMBL/GenBank/DDBJ databases">
        <title>Genome Sequence of Physisporinus lineatus.</title>
        <authorList>
            <person name="Buettner E."/>
        </authorList>
    </citation>
    <scope>NUCLEOTIDE SEQUENCE</scope>
    <source>
        <strain evidence="2">VT162</strain>
    </source>
</reference>
<comment type="caution">
    <text evidence="2">The sequence shown here is derived from an EMBL/GenBank/DDBJ whole genome shotgun (WGS) entry which is preliminary data.</text>
</comment>
<dbReference type="Proteomes" id="UP001212997">
    <property type="component" value="Unassembled WGS sequence"/>
</dbReference>
<dbReference type="AlphaFoldDB" id="A0AAD5YH51"/>
<dbReference type="EMBL" id="JANAWD010000309">
    <property type="protein sequence ID" value="KAJ3481686.1"/>
    <property type="molecule type" value="Genomic_DNA"/>
</dbReference>
<name>A0AAD5YH51_9APHY</name>